<dbReference type="PROSITE" id="PS00134">
    <property type="entry name" value="TRYPSIN_HIS"/>
    <property type="match status" value="1"/>
</dbReference>
<keyword evidence="1 5" id="KW-0645">Protease</keyword>
<dbReference type="PANTHER" id="PTHR24271">
    <property type="entry name" value="KALLIKREIN-RELATED"/>
    <property type="match status" value="1"/>
</dbReference>
<comment type="caution">
    <text evidence="7">The sequence shown here is derived from an EMBL/GenBank/DDBJ whole genome shotgun (WGS) entry which is preliminary data.</text>
</comment>
<feature type="non-terminal residue" evidence="7">
    <location>
        <position position="1"/>
    </location>
</feature>
<dbReference type="InterPro" id="IPR001254">
    <property type="entry name" value="Trypsin_dom"/>
</dbReference>
<dbReference type="GO" id="GO:0006508">
    <property type="term" value="P:proteolysis"/>
    <property type="evidence" value="ECO:0007669"/>
    <property type="project" value="UniProtKB-KW"/>
</dbReference>
<gene>
    <name evidence="7" type="ORF">AMK59_4401</name>
</gene>
<evidence type="ECO:0000256" key="3">
    <source>
        <dbReference type="ARBA" id="ARBA00022825"/>
    </source>
</evidence>
<dbReference type="InterPro" id="IPR033116">
    <property type="entry name" value="TRYPSIN_SER"/>
</dbReference>
<dbReference type="PROSITE" id="PS00135">
    <property type="entry name" value="TRYPSIN_SER"/>
    <property type="match status" value="1"/>
</dbReference>
<reference evidence="7 8" key="1">
    <citation type="submission" date="2015-09" db="EMBL/GenBank/DDBJ databases">
        <title>Draft genome of the scarab beetle Oryctes borbonicus.</title>
        <authorList>
            <person name="Meyer J.M."/>
            <person name="Markov G.V."/>
            <person name="Baskaran P."/>
            <person name="Herrmann M."/>
            <person name="Sommer R.J."/>
            <person name="Roedelsperger C."/>
        </authorList>
    </citation>
    <scope>NUCLEOTIDE SEQUENCE [LARGE SCALE GENOMIC DNA]</scope>
    <source>
        <strain evidence="7">OB123</strain>
        <tissue evidence="7">Whole animal</tissue>
    </source>
</reference>
<dbReference type="OrthoDB" id="10051896at2759"/>
<evidence type="ECO:0000313" key="7">
    <source>
        <dbReference type="EMBL" id="KRT82472.1"/>
    </source>
</evidence>
<dbReference type="InterPro" id="IPR001314">
    <property type="entry name" value="Peptidase_S1A"/>
</dbReference>
<dbReference type="GO" id="GO:0004252">
    <property type="term" value="F:serine-type endopeptidase activity"/>
    <property type="evidence" value="ECO:0007669"/>
    <property type="project" value="InterPro"/>
</dbReference>
<feature type="domain" description="Peptidase S1" evidence="6">
    <location>
        <begin position="49"/>
        <end position="265"/>
    </location>
</feature>
<dbReference type="PANTHER" id="PTHR24271:SF50">
    <property type="match status" value="1"/>
</dbReference>
<dbReference type="InterPro" id="IPR018114">
    <property type="entry name" value="TRYPSIN_HIS"/>
</dbReference>
<dbReference type="SMART" id="SM00020">
    <property type="entry name" value="Tryp_SPc"/>
    <property type="match status" value="1"/>
</dbReference>
<evidence type="ECO:0000256" key="1">
    <source>
        <dbReference type="ARBA" id="ARBA00022670"/>
    </source>
</evidence>
<keyword evidence="4" id="KW-1015">Disulfide bond</keyword>
<keyword evidence="3 5" id="KW-0720">Serine protease</keyword>
<organism evidence="7 8">
    <name type="scientific">Oryctes borbonicus</name>
    <dbReference type="NCBI Taxonomy" id="1629725"/>
    <lineage>
        <taxon>Eukaryota</taxon>
        <taxon>Metazoa</taxon>
        <taxon>Ecdysozoa</taxon>
        <taxon>Arthropoda</taxon>
        <taxon>Hexapoda</taxon>
        <taxon>Insecta</taxon>
        <taxon>Pterygota</taxon>
        <taxon>Neoptera</taxon>
        <taxon>Endopterygota</taxon>
        <taxon>Coleoptera</taxon>
        <taxon>Polyphaga</taxon>
        <taxon>Scarabaeiformia</taxon>
        <taxon>Scarabaeidae</taxon>
        <taxon>Dynastinae</taxon>
        <taxon>Oryctes</taxon>
    </lineage>
</organism>
<dbReference type="Proteomes" id="UP000051574">
    <property type="component" value="Unassembled WGS sequence"/>
</dbReference>
<dbReference type="AlphaFoldDB" id="A0A0T6B513"/>
<evidence type="ECO:0000256" key="5">
    <source>
        <dbReference type="RuleBase" id="RU363034"/>
    </source>
</evidence>
<dbReference type="SUPFAM" id="SSF50494">
    <property type="entry name" value="Trypsin-like serine proteases"/>
    <property type="match status" value="1"/>
</dbReference>
<evidence type="ECO:0000313" key="8">
    <source>
        <dbReference type="Proteomes" id="UP000051574"/>
    </source>
</evidence>
<dbReference type="InterPro" id="IPR009003">
    <property type="entry name" value="Peptidase_S1_PA"/>
</dbReference>
<name>A0A0T6B513_9SCAR</name>
<keyword evidence="2 5" id="KW-0378">Hydrolase</keyword>
<evidence type="ECO:0000256" key="2">
    <source>
        <dbReference type="ARBA" id="ARBA00022801"/>
    </source>
</evidence>
<accession>A0A0T6B513</accession>
<dbReference type="InterPro" id="IPR043504">
    <property type="entry name" value="Peptidase_S1_PA_chymotrypsin"/>
</dbReference>
<keyword evidence="8" id="KW-1185">Reference proteome</keyword>
<protein>
    <submittedName>
        <fullName evidence="7">Trypsin</fullName>
    </submittedName>
</protein>
<dbReference type="Pfam" id="PF00089">
    <property type="entry name" value="Trypsin"/>
    <property type="match status" value="1"/>
</dbReference>
<sequence length="269" mass="29766">SLSHHNRSLVRPLRLVPFITHNRNMTHLFTYFSIVTVILTLNIRPSVSIVGGDLVNISKYPFFAYLATFDNTIFCGGTIIQTDLILTAAHCLEIKDFQVYVGISSIDELEYAKAHKVKKAIVYPSFKNGKSWFDLGLVRLAKKVKLGPKVGTIAIATTFPKLGKVTSVVGLGNIHCVRSPTDTFHCTKSTHLRTTDLKIMQFGYRGTIKAFGLHSNICHGDSGGPMIYDNKLIGVSATVDKPTCYGGSSFAPVFINSVWIKKHMRETKT</sequence>
<evidence type="ECO:0000256" key="4">
    <source>
        <dbReference type="ARBA" id="ARBA00023157"/>
    </source>
</evidence>
<dbReference type="PRINTS" id="PR00722">
    <property type="entry name" value="CHYMOTRYPSIN"/>
</dbReference>
<dbReference type="FunFam" id="2.40.10.10:FF:000068">
    <property type="entry name" value="transmembrane protease serine 2"/>
    <property type="match status" value="1"/>
</dbReference>
<dbReference type="EMBL" id="LJIG01009742">
    <property type="protein sequence ID" value="KRT82472.1"/>
    <property type="molecule type" value="Genomic_DNA"/>
</dbReference>
<proteinExistence type="predicted"/>
<dbReference type="PROSITE" id="PS50240">
    <property type="entry name" value="TRYPSIN_DOM"/>
    <property type="match status" value="1"/>
</dbReference>
<dbReference type="Gene3D" id="2.40.10.10">
    <property type="entry name" value="Trypsin-like serine proteases"/>
    <property type="match status" value="1"/>
</dbReference>
<evidence type="ECO:0000259" key="6">
    <source>
        <dbReference type="PROSITE" id="PS50240"/>
    </source>
</evidence>